<dbReference type="SUPFAM" id="SSF57863">
    <property type="entry name" value="ArfGap/RecO-like zinc finger"/>
    <property type="match status" value="1"/>
</dbReference>
<gene>
    <name evidence="7 9" type="primary">recO</name>
    <name evidence="9" type="ORF">TPL01_15110</name>
</gene>
<evidence type="ECO:0000259" key="8">
    <source>
        <dbReference type="Pfam" id="PF11967"/>
    </source>
</evidence>
<comment type="caution">
    <text evidence="9">The sequence shown here is derived from an EMBL/GenBank/DDBJ whole genome shotgun (WGS) entry which is preliminary data.</text>
</comment>
<dbReference type="Gene3D" id="1.20.1440.120">
    <property type="entry name" value="Recombination protein O, C-terminal domain"/>
    <property type="match status" value="1"/>
</dbReference>
<dbReference type="SUPFAM" id="SSF50249">
    <property type="entry name" value="Nucleic acid-binding proteins"/>
    <property type="match status" value="1"/>
</dbReference>
<dbReference type="HAMAP" id="MF_00201">
    <property type="entry name" value="RecO"/>
    <property type="match status" value="1"/>
</dbReference>
<comment type="function">
    <text evidence="7">Involved in DNA repair and RecF pathway recombination.</text>
</comment>
<dbReference type="InterPro" id="IPR037278">
    <property type="entry name" value="ARFGAP/RecO"/>
</dbReference>
<keyword evidence="3 7" id="KW-0227">DNA damage</keyword>
<dbReference type="InterPro" id="IPR022572">
    <property type="entry name" value="DNA_rep/recomb_RecO_N"/>
</dbReference>
<accession>A0A512L7B4</accession>
<dbReference type="AlphaFoldDB" id="A0A512L7B4"/>
<keyword evidence="4 7" id="KW-0233">DNA recombination</keyword>
<evidence type="ECO:0000313" key="9">
    <source>
        <dbReference type="EMBL" id="GEP30373.1"/>
    </source>
</evidence>
<organism evidence="9 10">
    <name type="scientific">Sulfuriferula plumbiphila</name>
    <dbReference type="NCBI Taxonomy" id="171865"/>
    <lineage>
        <taxon>Bacteria</taxon>
        <taxon>Pseudomonadati</taxon>
        <taxon>Pseudomonadota</taxon>
        <taxon>Betaproteobacteria</taxon>
        <taxon>Nitrosomonadales</taxon>
        <taxon>Sulfuricellaceae</taxon>
        <taxon>Sulfuriferula</taxon>
    </lineage>
</organism>
<dbReference type="InterPro" id="IPR003717">
    <property type="entry name" value="RecO"/>
</dbReference>
<evidence type="ECO:0000313" key="10">
    <source>
        <dbReference type="Proteomes" id="UP000321337"/>
    </source>
</evidence>
<dbReference type="GO" id="GO:0006302">
    <property type="term" value="P:double-strand break repair"/>
    <property type="evidence" value="ECO:0007669"/>
    <property type="project" value="TreeGrafter"/>
</dbReference>
<reference evidence="9 10" key="1">
    <citation type="submission" date="2019-07" db="EMBL/GenBank/DDBJ databases">
        <title>Whole genome shotgun sequence of Thiobacillus plumbophilus NBRC 107929.</title>
        <authorList>
            <person name="Hosoyama A."/>
            <person name="Uohara A."/>
            <person name="Ohji S."/>
            <person name="Ichikawa N."/>
        </authorList>
    </citation>
    <scope>NUCLEOTIDE SEQUENCE [LARGE SCALE GENOMIC DNA]</scope>
    <source>
        <strain evidence="9 10">NBRC 107929</strain>
    </source>
</reference>
<dbReference type="Pfam" id="PF11967">
    <property type="entry name" value="RecO_N"/>
    <property type="match status" value="1"/>
</dbReference>
<evidence type="ECO:0000256" key="2">
    <source>
        <dbReference type="ARBA" id="ARBA00021310"/>
    </source>
</evidence>
<comment type="similarity">
    <text evidence="1 7">Belongs to the RecO family.</text>
</comment>
<dbReference type="Proteomes" id="UP000321337">
    <property type="component" value="Unassembled WGS sequence"/>
</dbReference>
<evidence type="ECO:0000256" key="5">
    <source>
        <dbReference type="ARBA" id="ARBA00023204"/>
    </source>
</evidence>
<dbReference type="GO" id="GO:0006310">
    <property type="term" value="P:DNA recombination"/>
    <property type="evidence" value="ECO:0007669"/>
    <property type="project" value="UniProtKB-UniRule"/>
</dbReference>
<evidence type="ECO:0000256" key="7">
    <source>
        <dbReference type="HAMAP-Rule" id="MF_00201"/>
    </source>
</evidence>
<dbReference type="EMBL" id="BKAD01000013">
    <property type="protein sequence ID" value="GEP30373.1"/>
    <property type="molecule type" value="Genomic_DNA"/>
</dbReference>
<feature type="domain" description="DNA replication/recombination mediator RecO N-terminal" evidence="8">
    <location>
        <begin position="17"/>
        <end position="87"/>
    </location>
</feature>
<dbReference type="OrthoDB" id="9804792at2"/>
<proteinExistence type="inferred from homology"/>
<protein>
    <recommendedName>
        <fullName evidence="2 7">DNA repair protein RecO</fullName>
    </recommendedName>
    <alternativeName>
        <fullName evidence="6 7">Recombination protein O</fullName>
    </alternativeName>
</protein>
<dbReference type="PANTHER" id="PTHR33991:SF1">
    <property type="entry name" value="DNA REPAIR PROTEIN RECO"/>
    <property type="match status" value="1"/>
</dbReference>
<dbReference type="RefSeq" id="WP_147072365.1">
    <property type="nucleotide sequence ID" value="NZ_AP021884.1"/>
</dbReference>
<evidence type="ECO:0000256" key="3">
    <source>
        <dbReference type="ARBA" id="ARBA00022763"/>
    </source>
</evidence>
<dbReference type="Pfam" id="PF02565">
    <property type="entry name" value="RecO_C"/>
    <property type="match status" value="1"/>
</dbReference>
<dbReference type="Gene3D" id="2.40.50.140">
    <property type="entry name" value="Nucleic acid-binding proteins"/>
    <property type="match status" value="1"/>
</dbReference>
<evidence type="ECO:0000256" key="6">
    <source>
        <dbReference type="ARBA" id="ARBA00033409"/>
    </source>
</evidence>
<evidence type="ECO:0000256" key="4">
    <source>
        <dbReference type="ARBA" id="ARBA00023172"/>
    </source>
</evidence>
<dbReference type="GO" id="GO:0043590">
    <property type="term" value="C:bacterial nucleoid"/>
    <property type="evidence" value="ECO:0007669"/>
    <property type="project" value="TreeGrafter"/>
</dbReference>
<dbReference type="InterPro" id="IPR042242">
    <property type="entry name" value="RecO_C"/>
</dbReference>
<keyword evidence="5 7" id="KW-0234">DNA repair</keyword>
<evidence type="ECO:0000256" key="1">
    <source>
        <dbReference type="ARBA" id="ARBA00007452"/>
    </source>
</evidence>
<dbReference type="NCBIfam" id="TIGR00613">
    <property type="entry name" value="reco"/>
    <property type="match status" value="1"/>
</dbReference>
<name>A0A512L7B4_9PROT</name>
<dbReference type="InterPro" id="IPR012340">
    <property type="entry name" value="NA-bd_OB-fold"/>
</dbReference>
<sequence>MNARPATLSPERSRVDNTAGFVLHSYPFRETSLIVETFTHAHGRVALVARGARRPRSQLRGLVQAFTPLLLSWAGKGELRTLHRAEWQGGLALPQGMGLLCGFYINELMLKLLAREDPHENLFADYQAALQALSSSALPQSAYAAILRRFEKRLLAELGYAQPFEFEADSGHAVLAQQDYVYVLDRGALPAQRANGHADMRVSGKTLLDMAADDYRDPVTLMQSKQLMRLIINHHLGGQTLHARELLKDLQQL</sequence>
<dbReference type="PANTHER" id="PTHR33991">
    <property type="entry name" value="DNA REPAIR PROTEIN RECO"/>
    <property type="match status" value="1"/>
</dbReference>
<keyword evidence="10" id="KW-1185">Reference proteome</keyword>